<comment type="caution">
    <text evidence="1">The sequence shown here is derived from an EMBL/GenBank/DDBJ whole genome shotgun (WGS) entry which is preliminary data.</text>
</comment>
<accession>A0A316I018</accession>
<dbReference type="AlphaFoldDB" id="A0A316I018"/>
<proteinExistence type="predicted"/>
<gene>
    <name evidence="1" type="ORF">C8D88_105329</name>
</gene>
<dbReference type="Proteomes" id="UP000246005">
    <property type="component" value="Unassembled WGS sequence"/>
</dbReference>
<name>A0A316I018_9PSEU</name>
<dbReference type="RefSeq" id="WP_109637582.1">
    <property type="nucleotide sequence ID" value="NZ_QGHB01000005.1"/>
</dbReference>
<organism evidence="1 2">
    <name type="scientific">Lentzea atacamensis</name>
    <dbReference type="NCBI Taxonomy" id="531938"/>
    <lineage>
        <taxon>Bacteria</taxon>
        <taxon>Bacillati</taxon>
        <taxon>Actinomycetota</taxon>
        <taxon>Actinomycetes</taxon>
        <taxon>Pseudonocardiales</taxon>
        <taxon>Pseudonocardiaceae</taxon>
        <taxon>Lentzea</taxon>
    </lineage>
</organism>
<dbReference type="EMBL" id="QGHB01000005">
    <property type="protein sequence ID" value="PWK86286.1"/>
    <property type="molecule type" value="Genomic_DNA"/>
</dbReference>
<reference evidence="1 2" key="1">
    <citation type="submission" date="2018-05" db="EMBL/GenBank/DDBJ databases">
        <title>Genomic Encyclopedia of Type Strains, Phase IV (KMG-IV): sequencing the most valuable type-strain genomes for metagenomic binning, comparative biology and taxonomic classification.</title>
        <authorList>
            <person name="Goeker M."/>
        </authorList>
    </citation>
    <scope>NUCLEOTIDE SEQUENCE [LARGE SCALE GENOMIC DNA]</scope>
    <source>
        <strain evidence="1 2">DSM 45480</strain>
    </source>
</reference>
<sequence length="337" mass="36746">MPTPEQWLEVRAHLLRHRHALASKAAGEYPDVPKVAGTPLLTSPHWMPAAPVPLADLSLELARSSPLPGFTSDLLPDGFRSYSDAMAALAAPAVFENRETYRLLGFTDRRLTFGIGSYFDGIDVGEACAHEYAARELGHTDALPSRAAVGDPCDPSRRPTNVAISTLTIRHDQATGEATFFLHWRDPKRVGHAGGMYQVLPVGVFQSAGDDDFSLWHNMIREFAEELLGVPEVRGADYRTWPFARRLTSAARVSYLGMGVDPLTFATDMLTVAVIEAGQFDSLFGDLVSHNDEGRVLEGLPFTAANVERFVHGEPTQAAGAALLSLAWQHRESLLCA</sequence>
<evidence type="ECO:0000313" key="1">
    <source>
        <dbReference type="EMBL" id="PWK86286.1"/>
    </source>
</evidence>
<protein>
    <submittedName>
        <fullName evidence="1">Uncharacterized protein</fullName>
    </submittedName>
</protein>
<evidence type="ECO:0000313" key="2">
    <source>
        <dbReference type="Proteomes" id="UP000246005"/>
    </source>
</evidence>